<feature type="chain" id="PRO_5026908758" evidence="2">
    <location>
        <begin position="21"/>
        <end position="241"/>
    </location>
</feature>
<gene>
    <name evidence="4" type="primary">zgc:174888</name>
</gene>
<dbReference type="Proteomes" id="UP000504632">
    <property type="component" value="Chromosome 9"/>
</dbReference>
<evidence type="ECO:0000313" key="3">
    <source>
        <dbReference type="Proteomes" id="UP000504632"/>
    </source>
</evidence>
<feature type="signal peptide" evidence="2">
    <location>
        <begin position="1"/>
        <end position="20"/>
    </location>
</feature>
<dbReference type="InParanoid" id="A0A6J2W9J7"/>
<reference evidence="4" key="1">
    <citation type="submission" date="2025-08" db="UniProtKB">
        <authorList>
            <consortium name="RefSeq"/>
        </authorList>
    </citation>
    <scope>IDENTIFICATION</scope>
</reference>
<evidence type="ECO:0000256" key="1">
    <source>
        <dbReference type="SAM" id="MobiDB-lite"/>
    </source>
</evidence>
<protein>
    <submittedName>
        <fullName evidence="4">Uncharacterized protein zgc:174888</fullName>
    </submittedName>
</protein>
<dbReference type="RefSeq" id="XP_030640597.1">
    <property type="nucleotide sequence ID" value="XM_030784737.1"/>
</dbReference>
<organism evidence="3 4">
    <name type="scientific">Chanos chanos</name>
    <name type="common">Milkfish</name>
    <name type="synonym">Mugil chanos</name>
    <dbReference type="NCBI Taxonomy" id="29144"/>
    <lineage>
        <taxon>Eukaryota</taxon>
        <taxon>Metazoa</taxon>
        <taxon>Chordata</taxon>
        <taxon>Craniata</taxon>
        <taxon>Vertebrata</taxon>
        <taxon>Euteleostomi</taxon>
        <taxon>Actinopterygii</taxon>
        <taxon>Neopterygii</taxon>
        <taxon>Teleostei</taxon>
        <taxon>Ostariophysi</taxon>
        <taxon>Gonorynchiformes</taxon>
        <taxon>Chanidae</taxon>
        <taxon>Chanos</taxon>
    </lineage>
</organism>
<feature type="region of interest" description="Disordered" evidence="1">
    <location>
        <begin position="154"/>
        <end position="218"/>
    </location>
</feature>
<dbReference type="OrthoDB" id="8783239at2759"/>
<sequence length="241" mass="27242">MSRSVLFVLSVFIVIGIGSGCDDFMKTVVSKFQTTIDNERTKGFPQVFPVNYVVSHHYNASMLCSHDPCCVFVAAAVLSDSWSRLQGHLNRVHLKHELIIELQRTLDKLADGKFQESPDPSIFPVVQSSPGVLLSYTSGVFSRWMELDCVENQSSDCASPSVDEWEDGDGGDGVRREEEEEEGGEREEGLHGLVEERRPEREGERQRIWDTPAPRNRDSEMRVFPGSSLWMVTWTLMVVMK</sequence>
<keyword evidence="2" id="KW-0732">Signal</keyword>
<accession>A0A6J2W9J7</accession>
<evidence type="ECO:0000256" key="2">
    <source>
        <dbReference type="SAM" id="SignalP"/>
    </source>
</evidence>
<keyword evidence="3" id="KW-1185">Reference proteome</keyword>
<dbReference type="PROSITE" id="PS51257">
    <property type="entry name" value="PROKAR_LIPOPROTEIN"/>
    <property type="match status" value="1"/>
</dbReference>
<evidence type="ECO:0000313" key="4">
    <source>
        <dbReference type="RefSeq" id="XP_030640597.1"/>
    </source>
</evidence>
<feature type="compositionally biased region" description="Basic and acidic residues" evidence="1">
    <location>
        <begin position="186"/>
        <end position="208"/>
    </location>
</feature>
<name>A0A6J2W9J7_CHACN</name>
<proteinExistence type="predicted"/>
<dbReference type="AlphaFoldDB" id="A0A6J2W9J7"/>
<dbReference type="GeneID" id="115820999"/>